<evidence type="ECO:0000259" key="2">
    <source>
        <dbReference type="Pfam" id="PF00561"/>
    </source>
</evidence>
<feature type="domain" description="AB hydrolase-1" evidence="2">
    <location>
        <begin position="22"/>
        <end position="258"/>
    </location>
</feature>
<dbReference type="PANTHER" id="PTHR43798">
    <property type="entry name" value="MONOACYLGLYCEROL LIPASE"/>
    <property type="match status" value="1"/>
</dbReference>
<dbReference type="SUPFAM" id="SSF53474">
    <property type="entry name" value="alpha/beta-Hydrolases"/>
    <property type="match status" value="1"/>
</dbReference>
<dbReference type="PANTHER" id="PTHR43798:SF31">
    <property type="entry name" value="AB HYDROLASE SUPERFAMILY PROTEIN YCLE"/>
    <property type="match status" value="1"/>
</dbReference>
<reference evidence="3 4" key="1">
    <citation type="journal article" date="2016" name="J. Microbiol.">
        <title>Dankookia rubra gen. nov., sp. nov., an alphaproteobacterium isolated from sediment of a shallow stream.</title>
        <authorList>
            <person name="Kim W.H."/>
            <person name="Kim D.H."/>
            <person name="Kang K."/>
            <person name="Ahn T.Y."/>
        </authorList>
    </citation>
    <scope>NUCLEOTIDE SEQUENCE [LARGE SCALE GENOMIC DNA]</scope>
    <source>
        <strain evidence="3 4">JCM30602</strain>
    </source>
</reference>
<proteinExistence type="predicted"/>
<dbReference type="RefSeq" id="WP_133289922.1">
    <property type="nucleotide sequence ID" value="NZ_SMSJ01000023.1"/>
</dbReference>
<organism evidence="3 4">
    <name type="scientific">Dankookia rubra</name>
    <dbReference type="NCBI Taxonomy" id="1442381"/>
    <lineage>
        <taxon>Bacteria</taxon>
        <taxon>Pseudomonadati</taxon>
        <taxon>Pseudomonadota</taxon>
        <taxon>Alphaproteobacteria</taxon>
        <taxon>Acetobacterales</taxon>
        <taxon>Roseomonadaceae</taxon>
        <taxon>Dankookia</taxon>
    </lineage>
</organism>
<comment type="caution">
    <text evidence="3">The sequence shown here is derived from an EMBL/GenBank/DDBJ whole genome shotgun (WGS) entry which is preliminary data.</text>
</comment>
<evidence type="ECO:0000256" key="1">
    <source>
        <dbReference type="ARBA" id="ARBA00022801"/>
    </source>
</evidence>
<sequence length="296" mass="32793">MPVVTTDDGVELYYEEAGTGTPLVFVHEYAGDLRAWEPQMRAFARRYRCIAFNARGYPPSAVPHDPAAYSQDRATDDIAAVIKGLDLAPAHVVGLSMGAFATLHLGLRHPHLARSLTAAGVGYGAEPGKRDQFRAEIDATADRIAEEGMWKMARTYGRGPTRLVFEEKDPRGYAEFMSQLSEHDTDGAVLTMRGVQRERPSLFELEDRFRAMKLPTLVIAGDEDDPTLEPSLYLKRVISTSALLIMPRCGHTMNIEDPDAFNRAVLDFITWVDAGRWWERNPETLSGAIIAGKAKG</sequence>
<dbReference type="EMBL" id="SMSJ01000023">
    <property type="protein sequence ID" value="TDH61316.1"/>
    <property type="molecule type" value="Genomic_DNA"/>
</dbReference>
<evidence type="ECO:0000313" key="3">
    <source>
        <dbReference type="EMBL" id="TDH61316.1"/>
    </source>
</evidence>
<name>A0A4R5QEA8_9PROT</name>
<dbReference type="GO" id="GO:0016787">
    <property type="term" value="F:hydrolase activity"/>
    <property type="evidence" value="ECO:0007669"/>
    <property type="project" value="UniProtKB-KW"/>
</dbReference>
<protein>
    <submittedName>
        <fullName evidence="3">Alpha/beta hydrolase</fullName>
    </submittedName>
</protein>
<evidence type="ECO:0000313" key="4">
    <source>
        <dbReference type="Proteomes" id="UP000295096"/>
    </source>
</evidence>
<dbReference type="InterPro" id="IPR029058">
    <property type="entry name" value="AB_hydrolase_fold"/>
</dbReference>
<dbReference type="OrthoDB" id="9804723at2"/>
<dbReference type="Pfam" id="PF00561">
    <property type="entry name" value="Abhydrolase_1"/>
    <property type="match status" value="1"/>
</dbReference>
<gene>
    <name evidence="3" type="ORF">E2C06_17590</name>
</gene>
<accession>A0A4R5QEA8</accession>
<keyword evidence="1 3" id="KW-0378">Hydrolase</keyword>
<dbReference type="GO" id="GO:0016020">
    <property type="term" value="C:membrane"/>
    <property type="evidence" value="ECO:0007669"/>
    <property type="project" value="TreeGrafter"/>
</dbReference>
<dbReference type="InterPro" id="IPR000073">
    <property type="entry name" value="AB_hydrolase_1"/>
</dbReference>
<dbReference type="Proteomes" id="UP000295096">
    <property type="component" value="Unassembled WGS sequence"/>
</dbReference>
<dbReference type="InterPro" id="IPR050266">
    <property type="entry name" value="AB_hydrolase_sf"/>
</dbReference>
<keyword evidence="4" id="KW-1185">Reference proteome</keyword>
<dbReference type="Gene3D" id="3.40.50.1820">
    <property type="entry name" value="alpha/beta hydrolase"/>
    <property type="match status" value="1"/>
</dbReference>
<dbReference type="AlphaFoldDB" id="A0A4R5QEA8"/>